<dbReference type="SUPFAM" id="SSF56300">
    <property type="entry name" value="Metallo-dependent phosphatases"/>
    <property type="match status" value="1"/>
</dbReference>
<dbReference type="GO" id="GO:0004722">
    <property type="term" value="F:protein serine/threonine phosphatase activity"/>
    <property type="evidence" value="ECO:0007669"/>
    <property type="project" value="TreeGrafter"/>
</dbReference>
<accession>A0A6V7XIF8</accession>
<dbReference type="OrthoDB" id="1930084at2759"/>
<dbReference type="PANTHER" id="PTHR11668">
    <property type="entry name" value="SERINE/THREONINE PROTEIN PHOSPHATASE"/>
    <property type="match status" value="1"/>
</dbReference>
<organism evidence="1 2">
    <name type="scientific">Meloidogyne enterolobii</name>
    <name type="common">Root-knot nematode worm</name>
    <name type="synonym">Meloidogyne mayaguensis</name>
    <dbReference type="NCBI Taxonomy" id="390850"/>
    <lineage>
        <taxon>Eukaryota</taxon>
        <taxon>Metazoa</taxon>
        <taxon>Ecdysozoa</taxon>
        <taxon>Nematoda</taxon>
        <taxon>Chromadorea</taxon>
        <taxon>Rhabditida</taxon>
        <taxon>Tylenchina</taxon>
        <taxon>Tylenchomorpha</taxon>
        <taxon>Tylenchoidea</taxon>
        <taxon>Meloidogynidae</taxon>
        <taxon>Meloidogyninae</taxon>
        <taxon>Meloidogyne</taxon>
    </lineage>
</organism>
<dbReference type="Proteomes" id="UP000580250">
    <property type="component" value="Unassembled WGS sequence"/>
</dbReference>
<dbReference type="PANTHER" id="PTHR11668:SF506">
    <property type="entry name" value="SERINE_THREONINE-PROTEIN PHOSPHATASE"/>
    <property type="match status" value="1"/>
</dbReference>
<proteinExistence type="predicted"/>
<evidence type="ECO:0000313" key="2">
    <source>
        <dbReference type="Proteomes" id="UP000580250"/>
    </source>
</evidence>
<dbReference type="InterPro" id="IPR050341">
    <property type="entry name" value="PP1_catalytic_subunit"/>
</dbReference>
<reference evidence="1 2" key="1">
    <citation type="submission" date="2020-08" db="EMBL/GenBank/DDBJ databases">
        <authorList>
            <person name="Koutsovoulos G."/>
            <person name="Danchin GJ E."/>
        </authorList>
    </citation>
    <scope>NUCLEOTIDE SEQUENCE [LARGE SCALE GENOMIC DNA]</scope>
</reference>
<dbReference type="AlphaFoldDB" id="A0A6V7XIF8"/>
<comment type="caution">
    <text evidence="1">The sequence shown here is derived from an EMBL/GenBank/DDBJ whole genome shotgun (WGS) entry which is preliminary data.</text>
</comment>
<gene>
    <name evidence="1" type="ORF">MENT_LOCUS52391</name>
</gene>
<sequence>MDGYALHPTERLITIFSAPNYCGEFDNAGAVMQVNLELGCSFTQFRSSKKLTPTTVINRNTFDERTIQMVDNPPAGMTPLIIAPTKIGERPTVIFLPIQGASSSTSQGLQKSNVKTDSSNNLKKHYFLVITATLLFCCF</sequence>
<name>A0A6V7XIF8_MELEN</name>
<evidence type="ECO:0000313" key="1">
    <source>
        <dbReference type="EMBL" id="CAD2199028.1"/>
    </source>
</evidence>
<dbReference type="EMBL" id="CAJEWN010001639">
    <property type="protein sequence ID" value="CAD2199028.1"/>
    <property type="molecule type" value="Genomic_DNA"/>
</dbReference>
<dbReference type="GO" id="GO:0005737">
    <property type="term" value="C:cytoplasm"/>
    <property type="evidence" value="ECO:0007669"/>
    <property type="project" value="TreeGrafter"/>
</dbReference>
<protein>
    <submittedName>
        <fullName evidence="1">Uncharacterized protein</fullName>
    </submittedName>
</protein>
<dbReference type="InterPro" id="IPR029052">
    <property type="entry name" value="Metallo-depent_PP-like"/>
</dbReference>
<dbReference type="Gene3D" id="3.60.21.10">
    <property type="match status" value="1"/>
</dbReference>
<dbReference type="GO" id="GO:0005634">
    <property type="term" value="C:nucleus"/>
    <property type="evidence" value="ECO:0007669"/>
    <property type="project" value="TreeGrafter"/>
</dbReference>